<dbReference type="Proteomes" id="UP001152622">
    <property type="component" value="Chromosome 18"/>
</dbReference>
<dbReference type="EMBL" id="JAINUF010000018">
    <property type="protein sequence ID" value="KAJ8337863.1"/>
    <property type="molecule type" value="Genomic_DNA"/>
</dbReference>
<organism evidence="2 3">
    <name type="scientific">Synaphobranchus kaupii</name>
    <name type="common">Kaup's arrowtooth eel</name>
    <dbReference type="NCBI Taxonomy" id="118154"/>
    <lineage>
        <taxon>Eukaryota</taxon>
        <taxon>Metazoa</taxon>
        <taxon>Chordata</taxon>
        <taxon>Craniata</taxon>
        <taxon>Vertebrata</taxon>
        <taxon>Euteleostomi</taxon>
        <taxon>Actinopterygii</taxon>
        <taxon>Neopterygii</taxon>
        <taxon>Teleostei</taxon>
        <taxon>Anguilliformes</taxon>
        <taxon>Synaphobranchidae</taxon>
        <taxon>Synaphobranchus</taxon>
    </lineage>
</organism>
<evidence type="ECO:0000256" key="1">
    <source>
        <dbReference type="SAM" id="MobiDB-lite"/>
    </source>
</evidence>
<proteinExistence type="predicted"/>
<evidence type="ECO:0000313" key="2">
    <source>
        <dbReference type="EMBL" id="KAJ8337863.1"/>
    </source>
</evidence>
<dbReference type="AlphaFoldDB" id="A0A9Q1EFK3"/>
<gene>
    <name evidence="2" type="ORF">SKAU_G00368290</name>
</gene>
<keyword evidence="3" id="KW-1185">Reference proteome</keyword>
<feature type="region of interest" description="Disordered" evidence="1">
    <location>
        <begin position="82"/>
        <end position="108"/>
    </location>
</feature>
<comment type="caution">
    <text evidence="2">The sequence shown here is derived from an EMBL/GenBank/DDBJ whole genome shotgun (WGS) entry which is preliminary data.</text>
</comment>
<evidence type="ECO:0000313" key="3">
    <source>
        <dbReference type="Proteomes" id="UP001152622"/>
    </source>
</evidence>
<reference evidence="2" key="1">
    <citation type="journal article" date="2023" name="Science">
        <title>Genome structures resolve the early diversification of teleost fishes.</title>
        <authorList>
            <person name="Parey E."/>
            <person name="Louis A."/>
            <person name="Montfort J."/>
            <person name="Bouchez O."/>
            <person name="Roques C."/>
            <person name="Iampietro C."/>
            <person name="Lluch J."/>
            <person name="Castinel A."/>
            <person name="Donnadieu C."/>
            <person name="Desvignes T."/>
            <person name="Floi Bucao C."/>
            <person name="Jouanno E."/>
            <person name="Wen M."/>
            <person name="Mejri S."/>
            <person name="Dirks R."/>
            <person name="Jansen H."/>
            <person name="Henkel C."/>
            <person name="Chen W.J."/>
            <person name="Zahm M."/>
            <person name="Cabau C."/>
            <person name="Klopp C."/>
            <person name="Thompson A.W."/>
            <person name="Robinson-Rechavi M."/>
            <person name="Braasch I."/>
            <person name="Lecointre G."/>
            <person name="Bobe J."/>
            <person name="Postlethwait J.H."/>
            <person name="Berthelot C."/>
            <person name="Roest Crollius H."/>
            <person name="Guiguen Y."/>
        </authorList>
    </citation>
    <scope>NUCLEOTIDE SEQUENCE</scope>
    <source>
        <strain evidence="2">WJC10195</strain>
    </source>
</reference>
<name>A0A9Q1EFK3_SYNKA</name>
<accession>A0A9Q1EFK3</accession>
<protein>
    <submittedName>
        <fullName evidence="2">Uncharacterized protein</fullName>
    </submittedName>
</protein>
<sequence>MSAYLGLRFKRAWQANDERRARFKHDRFGFESGRVGRHCRLLAWLPRGPRTALAYDSRRFAPRVTRKRRALFQSLASDSLRLKQWGPRPPPRLPPTSVSPVRQARVNPGAARLRAQMRRGI</sequence>